<dbReference type="EMBL" id="QGKV02002055">
    <property type="protein sequence ID" value="KAF3498674.1"/>
    <property type="molecule type" value="Genomic_DNA"/>
</dbReference>
<sequence>MFPRHQLITTLYRYLTYRTSHVAHALFCIEPAPFLELTQFAWSSSLIFILLTMLWTWFPERSKDDLDLGTRKRLSMLIDIKRVQNLKSLFEVSFGEARVAAMTWSRTFLGGSVNACLSPGLKQAVLAEKLNLNYEEAERWIVNIIRTSKLDAKIDSESGTVIMEPTQPNV</sequence>
<evidence type="ECO:0000256" key="3">
    <source>
        <dbReference type="ARBA" id="ARBA00022917"/>
    </source>
</evidence>
<gene>
    <name evidence="5" type="ORF">DY000_02052488</name>
</gene>
<keyword evidence="6" id="KW-1185">Reference proteome</keyword>
<dbReference type="InterPro" id="IPR016650">
    <property type="entry name" value="eIF3e"/>
</dbReference>
<dbReference type="InterPro" id="IPR036390">
    <property type="entry name" value="WH_DNA-bd_sf"/>
</dbReference>
<dbReference type="InterPro" id="IPR000717">
    <property type="entry name" value="PCI_dom"/>
</dbReference>
<reference evidence="5 6" key="1">
    <citation type="journal article" date="2020" name="BMC Genomics">
        <title>Intraspecific diversification of the crop wild relative Brassica cretica Lam. using demographic model selection.</title>
        <authorList>
            <person name="Kioukis A."/>
            <person name="Michalopoulou V.A."/>
            <person name="Briers L."/>
            <person name="Pirintsos S."/>
            <person name="Studholme D.J."/>
            <person name="Pavlidis P."/>
            <person name="Sarris P.F."/>
        </authorList>
    </citation>
    <scope>NUCLEOTIDE SEQUENCE [LARGE SCALE GENOMIC DNA]</scope>
    <source>
        <strain evidence="6">cv. PFS-1207/04</strain>
    </source>
</reference>
<feature type="domain" description="PCI" evidence="4">
    <location>
        <begin position="125"/>
        <end position="164"/>
    </location>
</feature>
<keyword evidence="1" id="KW-0963">Cytoplasm</keyword>
<proteinExistence type="predicted"/>
<dbReference type="Pfam" id="PF01399">
    <property type="entry name" value="PCI"/>
    <property type="match status" value="1"/>
</dbReference>
<organism evidence="5 6">
    <name type="scientific">Brassica cretica</name>
    <name type="common">Mustard</name>
    <dbReference type="NCBI Taxonomy" id="69181"/>
    <lineage>
        <taxon>Eukaryota</taxon>
        <taxon>Viridiplantae</taxon>
        <taxon>Streptophyta</taxon>
        <taxon>Embryophyta</taxon>
        <taxon>Tracheophyta</taxon>
        <taxon>Spermatophyta</taxon>
        <taxon>Magnoliopsida</taxon>
        <taxon>eudicotyledons</taxon>
        <taxon>Gunneridae</taxon>
        <taxon>Pentapetalae</taxon>
        <taxon>rosids</taxon>
        <taxon>malvids</taxon>
        <taxon>Brassicales</taxon>
        <taxon>Brassicaceae</taxon>
        <taxon>Brassiceae</taxon>
        <taxon>Brassica</taxon>
    </lineage>
</organism>
<keyword evidence="3" id="KW-0648">Protein biosynthesis</keyword>
<accession>A0ABQ7ALQ6</accession>
<evidence type="ECO:0000259" key="4">
    <source>
        <dbReference type="Pfam" id="PF01399"/>
    </source>
</evidence>
<evidence type="ECO:0000313" key="6">
    <source>
        <dbReference type="Proteomes" id="UP000266723"/>
    </source>
</evidence>
<dbReference type="Proteomes" id="UP000266723">
    <property type="component" value="Unassembled WGS sequence"/>
</dbReference>
<comment type="caution">
    <text evidence="5">The sequence shown here is derived from an EMBL/GenBank/DDBJ whole genome shotgun (WGS) entry which is preliminary data.</text>
</comment>
<evidence type="ECO:0000256" key="1">
    <source>
        <dbReference type="ARBA" id="ARBA00022490"/>
    </source>
</evidence>
<name>A0ABQ7ALQ6_BRACR</name>
<evidence type="ECO:0000256" key="2">
    <source>
        <dbReference type="ARBA" id="ARBA00022540"/>
    </source>
</evidence>
<dbReference type="PANTHER" id="PTHR10317">
    <property type="entry name" value="EUKARYOTIC TRANSLATION INITIATION FACTOR 3 SUBUNIT E"/>
    <property type="match status" value="1"/>
</dbReference>
<evidence type="ECO:0000313" key="5">
    <source>
        <dbReference type="EMBL" id="KAF3498674.1"/>
    </source>
</evidence>
<keyword evidence="2" id="KW-0396">Initiation factor</keyword>
<protein>
    <recommendedName>
        <fullName evidence="4">PCI domain-containing protein</fullName>
    </recommendedName>
</protein>
<dbReference type="SUPFAM" id="SSF46785">
    <property type="entry name" value="Winged helix' DNA-binding domain"/>
    <property type="match status" value="1"/>
</dbReference>